<accession>A0A1I7Z7I9</accession>
<name>A0A1I7Z7I9_9BILA</name>
<dbReference type="Proteomes" id="UP000095287">
    <property type="component" value="Unplaced"/>
</dbReference>
<feature type="transmembrane region" description="Helical" evidence="2">
    <location>
        <begin position="5"/>
        <end position="26"/>
    </location>
</feature>
<keyword evidence="3" id="KW-1185">Reference proteome</keyword>
<evidence type="ECO:0000256" key="2">
    <source>
        <dbReference type="SAM" id="Phobius"/>
    </source>
</evidence>
<feature type="transmembrane region" description="Helical" evidence="2">
    <location>
        <begin position="88"/>
        <end position="105"/>
    </location>
</feature>
<reference evidence="4" key="1">
    <citation type="submission" date="2016-11" db="UniProtKB">
        <authorList>
            <consortium name="WormBaseParasite"/>
        </authorList>
    </citation>
    <scope>IDENTIFICATION</scope>
</reference>
<evidence type="ECO:0000256" key="1">
    <source>
        <dbReference type="SAM" id="MobiDB-lite"/>
    </source>
</evidence>
<evidence type="ECO:0000313" key="3">
    <source>
        <dbReference type="Proteomes" id="UP000095287"/>
    </source>
</evidence>
<sequence length="598" mass="66226">MHYSWVVAAVSTIVGAICIVFGISTYGTNNGTLLPYSAIVRGFREAFINATVEFQSYPDQVAAAFEKYHLDLVGALAFRPLASESTDIYGTILMFFNVVSTVGDWRPIVVDPGLSKYLVFWTVALVSFWTAVTIGSYHLLLLLRHLYEDPLSPQSCFPRVQRMKYDKNAHTRVYWPNIFPLYTYTLTSRSEKRGKVEVGRLREDELRVGDVLRELVQEALGATLVDGARVEAQRDPEAAFGLQRLVQLRLRAADGQDRRLRGVDDGGELRDAEHAQVGHGEGAALEFVQLQLVRLGSRCELPESCADLQDSQTVRLSDDGSDETGGRRDGHRHVYVLQTLHGAGCRVAHVDLWDHPKRGGDRLDDEVVQGHLRPLRGVQLCSQFHETVSLDGYGNVGVRDGLLGGGESLGDRRADVRQRDVGELRSRSLAEEQLPGRRSCGSLGYGRRGCFRSCDGDRLQLSHFDEAQHVGLEDVVLGARARDGAFVDHVVLHEKFRGGARQAGGGGGVPRSLQAKEPGGRKAGLHLKDDVVCRAWRLGISASCNASHGILWERLKDRRVDFFEEIEQTCTTFSNAHVDITCQCSATTVRPRRSRHSG</sequence>
<feature type="region of interest" description="Disordered" evidence="1">
    <location>
        <begin position="500"/>
        <end position="521"/>
    </location>
</feature>
<protein>
    <submittedName>
        <fullName evidence="4">PBPe domain-containing protein</fullName>
    </submittedName>
</protein>
<evidence type="ECO:0000313" key="4">
    <source>
        <dbReference type="WBParaSite" id="L893_g2338.t1"/>
    </source>
</evidence>
<organism evidence="3 4">
    <name type="scientific">Steinernema glaseri</name>
    <dbReference type="NCBI Taxonomy" id="37863"/>
    <lineage>
        <taxon>Eukaryota</taxon>
        <taxon>Metazoa</taxon>
        <taxon>Ecdysozoa</taxon>
        <taxon>Nematoda</taxon>
        <taxon>Chromadorea</taxon>
        <taxon>Rhabditida</taxon>
        <taxon>Tylenchina</taxon>
        <taxon>Panagrolaimomorpha</taxon>
        <taxon>Strongyloidoidea</taxon>
        <taxon>Steinernematidae</taxon>
        <taxon>Steinernema</taxon>
    </lineage>
</organism>
<keyword evidence="2" id="KW-0472">Membrane</keyword>
<proteinExistence type="predicted"/>
<keyword evidence="2" id="KW-0812">Transmembrane</keyword>
<keyword evidence="2" id="KW-1133">Transmembrane helix</keyword>
<dbReference type="AlphaFoldDB" id="A0A1I7Z7I9"/>
<feature type="transmembrane region" description="Helical" evidence="2">
    <location>
        <begin position="117"/>
        <end position="143"/>
    </location>
</feature>
<dbReference type="WBParaSite" id="L893_g2338.t1">
    <property type="protein sequence ID" value="L893_g2338.t1"/>
    <property type="gene ID" value="L893_g2338"/>
</dbReference>